<dbReference type="EMBL" id="GGMR01007774">
    <property type="protein sequence ID" value="MBY20393.1"/>
    <property type="molecule type" value="Transcribed_RNA"/>
</dbReference>
<organism evidence="1">
    <name type="scientific">Schizaphis graminum</name>
    <name type="common">Green bug aphid</name>
    <dbReference type="NCBI Taxonomy" id="13262"/>
    <lineage>
        <taxon>Eukaryota</taxon>
        <taxon>Metazoa</taxon>
        <taxon>Ecdysozoa</taxon>
        <taxon>Arthropoda</taxon>
        <taxon>Hexapoda</taxon>
        <taxon>Insecta</taxon>
        <taxon>Pterygota</taxon>
        <taxon>Neoptera</taxon>
        <taxon>Paraneoptera</taxon>
        <taxon>Hemiptera</taxon>
        <taxon>Sternorrhyncha</taxon>
        <taxon>Aphidomorpha</taxon>
        <taxon>Aphidoidea</taxon>
        <taxon>Aphididae</taxon>
        <taxon>Aphidini</taxon>
        <taxon>Schizaphis</taxon>
    </lineage>
</organism>
<gene>
    <name evidence="1" type="ORF">g.170206</name>
</gene>
<reference evidence="1" key="1">
    <citation type="submission" date="2018-04" db="EMBL/GenBank/DDBJ databases">
        <title>Transcriptome of Schizaphis graminum biotype I.</title>
        <authorList>
            <person name="Scully E.D."/>
            <person name="Geib S.M."/>
            <person name="Palmer N.A."/>
            <person name="Koch K."/>
            <person name="Bradshaw J."/>
            <person name="Heng-Moss T."/>
            <person name="Sarath G."/>
        </authorList>
    </citation>
    <scope>NUCLEOTIDE SEQUENCE</scope>
</reference>
<protein>
    <submittedName>
        <fullName evidence="1">Uncharacterized protein</fullName>
    </submittedName>
</protein>
<proteinExistence type="predicted"/>
<name>A0A2S2NT54_SCHGA</name>
<dbReference type="AlphaFoldDB" id="A0A2S2NT54"/>
<sequence length="158" mass="18493">MLDGLNDEIKKIKDLFSNNINSNSFCNKNSEYNNHITNQSIEMSAGEDFIDNEECRSIKENTFVEQAIHKNSADHDLYPKNIFNKNQSFLKGVFHDNEDDTNTSQNSYTHQNVYQQEKDDEFYQIQSSDIKTDNLNIEHFFSWHNPYACQCGMICNKN</sequence>
<evidence type="ECO:0000313" key="1">
    <source>
        <dbReference type="EMBL" id="MBY20393.1"/>
    </source>
</evidence>
<accession>A0A2S2NT54</accession>